<dbReference type="FunFam" id="3.30.40.10:FF:000019">
    <property type="entry name" value="RBR-type E3 ubiquitin transferase"/>
    <property type="match status" value="1"/>
</dbReference>
<dbReference type="PANTHER" id="PTHR11685">
    <property type="entry name" value="RBR FAMILY RING FINGER AND IBR DOMAIN-CONTAINING"/>
    <property type="match status" value="1"/>
</dbReference>
<dbReference type="GO" id="GO:0061630">
    <property type="term" value="F:ubiquitin protein ligase activity"/>
    <property type="evidence" value="ECO:0007669"/>
    <property type="project" value="UniProtKB-EC"/>
</dbReference>
<evidence type="ECO:0000256" key="7">
    <source>
        <dbReference type="ARBA" id="ARBA00017887"/>
    </source>
</evidence>
<feature type="domain" description="RING-type" evidence="18">
    <location>
        <begin position="120"/>
        <end position="337"/>
    </location>
</feature>
<evidence type="ECO:0000256" key="8">
    <source>
        <dbReference type="ARBA" id="ARBA00022679"/>
    </source>
</evidence>
<dbReference type="SUPFAM" id="SSF90209">
    <property type="entry name" value="Ran binding protein zinc finger-like"/>
    <property type="match status" value="1"/>
</dbReference>
<comment type="function">
    <text evidence="3">Might act as an E3 ubiquitin-protein ligase, or as part of E3 complex, which accepts ubiquitin from specific E2 ubiquitin-conjugating enzymes and then transfers it to substrates.</text>
</comment>
<proteinExistence type="inferred from homology"/>
<dbReference type="Proteomes" id="UP001443914">
    <property type="component" value="Unassembled WGS sequence"/>
</dbReference>
<reference evidence="19" key="1">
    <citation type="submission" date="2024-03" db="EMBL/GenBank/DDBJ databases">
        <title>WGS assembly of Saponaria officinalis var. Norfolk2.</title>
        <authorList>
            <person name="Jenkins J."/>
            <person name="Shu S."/>
            <person name="Grimwood J."/>
            <person name="Barry K."/>
            <person name="Goodstein D."/>
            <person name="Schmutz J."/>
            <person name="Leebens-Mack J."/>
            <person name="Osbourn A."/>
        </authorList>
    </citation>
    <scope>NUCLEOTIDE SEQUENCE [LARGE SCALE GENOMIC DNA]</scope>
    <source>
        <strain evidence="19">JIC</strain>
    </source>
</reference>
<dbReference type="PROSITE" id="PS50089">
    <property type="entry name" value="ZF_RING_2"/>
    <property type="match status" value="1"/>
</dbReference>
<dbReference type="InterPro" id="IPR031127">
    <property type="entry name" value="E3_UB_ligase_RBR"/>
</dbReference>
<sequence length="596" mass="69614">MADSYGDDDYMDDDYYDDNYDDDVGDDSLEDDDVVVEETCYTVLQQSEIRKRQEQEISEISSAFFLSIGAASRLLYHFKWNVSKLLDRWFIDEAKVRDEVGLSNTTNINKSRIYNPKDDETTLCEICYDSFPLDDFNFYAADYCGHIYCVTCWNSYITTSIDGGPGCLSLRCPYPKCNGSICRDMVDKLVNDVEKEKYDRFFLRSYIEESYKRAKWCPAPGCENAIEFENGNVVYDVTCLCKHSFCWNCVEEVHRPVDCKTVSKWVLKNSSESENTSWILANSKPCPKCNRAIEKNHGCMHMTCSAPCFFEFCWLCLGDWKQHGEKTGGFYACNRYEAEKIKGVHDEDELRRRLAKKHVAKYTHYYERWASNEKSRQKAIEELETMENHKLAKLSVIWEKPETDLEFILKGWEQIVECRRVLKWTYAYGYYIPEEQSRKKEFFEYVQGEAETNLERLHQCVEKEMSSLFSLDELEFLCNEQPQNKKQKMAETLTQEQKKEREMKFMKYQEKLAGLTKVTRDYFGKVIRDLEMGLTEFDMDEDEVINSLASSSTGGLDDDLNKYDHWSCSVCTFANSNEVQVCEMCNVGAPRVATRV</sequence>
<dbReference type="InterPro" id="IPR044066">
    <property type="entry name" value="TRIAD_supradom"/>
</dbReference>
<evidence type="ECO:0000259" key="18">
    <source>
        <dbReference type="PROSITE" id="PS51873"/>
    </source>
</evidence>
<evidence type="ECO:0000256" key="6">
    <source>
        <dbReference type="ARBA" id="ARBA00012251"/>
    </source>
</evidence>
<dbReference type="InterPro" id="IPR001841">
    <property type="entry name" value="Znf_RING"/>
</dbReference>
<comment type="similarity">
    <text evidence="5">Belongs to the RBR family. Ariadne subfamily.</text>
</comment>
<dbReference type="InterPro" id="IPR001876">
    <property type="entry name" value="Znf_RanBP2"/>
</dbReference>
<evidence type="ECO:0000256" key="1">
    <source>
        <dbReference type="ARBA" id="ARBA00001798"/>
    </source>
</evidence>
<dbReference type="CDD" id="cd22583">
    <property type="entry name" value="Rcat_RBR_ARI7-like"/>
    <property type="match status" value="1"/>
</dbReference>
<protein>
    <recommendedName>
        <fullName evidence="7">RanBP-type and C3HC4-type zinc finger-containing protein 1</fullName>
        <ecNumber evidence="6">2.3.2.31</ecNumber>
    </recommendedName>
</protein>
<dbReference type="Pfam" id="PF01485">
    <property type="entry name" value="IBR"/>
    <property type="match status" value="1"/>
</dbReference>
<dbReference type="GO" id="GO:0016567">
    <property type="term" value="P:protein ubiquitination"/>
    <property type="evidence" value="ECO:0007669"/>
    <property type="project" value="InterPro"/>
</dbReference>
<organism evidence="19 20">
    <name type="scientific">Saponaria officinalis</name>
    <name type="common">Common soapwort</name>
    <name type="synonym">Lychnis saponaria</name>
    <dbReference type="NCBI Taxonomy" id="3572"/>
    <lineage>
        <taxon>Eukaryota</taxon>
        <taxon>Viridiplantae</taxon>
        <taxon>Streptophyta</taxon>
        <taxon>Embryophyta</taxon>
        <taxon>Tracheophyta</taxon>
        <taxon>Spermatophyta</taxon>
        <taxon>Magnoliopsida</taxon>
        <taxon>eudicotyledons</taxon>
        <taxon>Gunneridae</taxon>
        <taxon>Pentapetalae</taxon>
        <taxon>Caryophyllales</taxon>
        <taxon>Caryophyllaceae</taxon>
        <taxon>Caryophylleae</taxon>
        <taxon>Saponaria</taxon>
    </lineage>
</organism>
<keyword evidence="11 14" id="KW-0863">Zinc-finger</keyword>
<evidence type="ECO:0000256" key="3">
    <source>
        <dbReference type="ARBA" id="ARBA00003976"/>
    </source>
</evidence>
<dbReference type="Gene3D" id="2.30.30.380">
    <property type="entry name" value="Zn-finger domain of Sec23/24"/>
    <property type="match status" value="1"/>
</dbReference>
<accession>A0AAW1GXR1</accession>
<dbReference type="InterPro" id="IPR017907">
    <property type="entry name" value="Znf_RING_CS"/>
</dbReference>
<dbReference type="PROSITE" id="PS51873">
    <property type="entry name" value="TRIAD"/>
    <property type="match status" value="1"/>
</dbReference>
<dbReference type="Pfam" id="PF21235">
    <property type="entry name" value="UBA_ARI1"/>
    <property type="match status" value="1"/>
</dbReference>
<dbReference type="Pfam" id="PF22191">
    <property type="entry name" value="IBR_1"/>
    <property type="match status" value="1"/>
</dbReference>
<evidence type="ECO:0000256" key="5">
    <source>
        <dbReference type="ARBA" id="ARBA00005884"/>
    </source>
</evidence>
<keyword evidence="9" id="KW-0479">Metal-binding</keyword>
<dbReference type="GO" id="GO:0008270">
    <property type="term" value="F:zinc ion binding"/>
    <property type="evidence" value="ECO:0007669"/>
    <property type="project" value="UniProtKB-KW"/>
</dbReference>
<dbReference type="FunFam" id="1.20.120.1750:FF:000005">
    <property type="entry name" value="RBR-type E3 ubiquitin transferase"/>
    <property type="match status" value="1"/>
</dbReference>
<dbReference type="EMBL" id="JBDFQZ010000013">
    <property type="protein sequence ID" value="KAK9669628.1"/>
    <property type="molecule type" value="Genomic_DNA"/>
</dbReference>
<dbReference type="InterPro" id="IPR048962">
    <property type="entry name" value="ARIH1-like_UBL"/>
</dbReference>
<keyword evidence="8" id="KW-0808">Transferase</keyword>
<dbReference type="CDD" id="cd20346">
    <property type="entry name" value="BRcat_RBR_ANKIB1"/>
    <property type="match status" value="1"/>
</dbReference>
<dbReference type="Gene3D" id="3.30.40.10">
    <property type="entry name" value="Zinc/RING finger domain, C3HC4 (zinc finger)"/>
    <property type="match status" value="1"/>
</dbReference>
<evidence type="ECO:0000256" key="4">
    <source>
        <dbReference type="ARBA" id="ARBA00004906"/>
    </source>
</evidence>
<evidence type="ECO:0000259" key="16">
    <source>
        <dbReference type="PROSITE" id="PS50089"/>
    </source>
</evidence>
<evidence type="ECO:0000259" key="17">
    <source>
        <dbReference type="PROSITE" id="PS50199"/>
    </source>
</evidence>
<name>A0AAW1GXR1_SAPOF</name>
<dbReference type="AlphaFoldDB" id="A0AAW1GXR1"/>
<comment type="pathway">
    <text evidence="4">Protein modification; protein ubiquitination.</text>
</comment>
<evidence type="ECO:0000256" key="2">
    <source>
        <dbReference type="ARBA" id="ARBA00001947"/>
    </source>
</evidence>
<dbReference type="InterPro" id="IPR036443">
    <property type="entry name" value="Znf_RanBP2_sf"/>
</dbReference>
<evidence type="ECO:0000256" key="14">
    <source>
        <dbReference type="PROSITE-ProRule" id="PRU00322"/>
    </source>
</evidence>
<dbReference type="EC" id="2.3.2.31" evidence="6"/>
<feature type="region of interest" description="Disordered" evidence="15">
    <location>
        <begin position="1"/>
        <end position="29"/>
    </location>
</feature>
<dbReference type="PROSITE" id="PS00518">
    <property type="entry name" value="ZF_RING_1"/>
    <property type="match status" value="1"/>
</dbReference>
<dbReference type="InterPro" id="IPR013083">
    <property type="entry name" value="Znf_RING/FYVE/PHD"/>
</dbReference>
<evidence type="ECO:0000256" key="12">
    <source>
        <dbReference type="ARBA" id="ARBA00022786"/>
    </source>
</evidence>
<comment type="caution">
    <text evidence="19">The sequence shown here is derived from an EMBL/GenBank/DDBJ whole genome shotgun (WGS) entry which is preliminary data.</text>
</comment>
<comment type="cofactor">
    <cofactor evidence="2">
        <name>Zn(2+)</name>
        <dbReference type="ChEBI" id="CHEBI:29105"/>
    </cofactor>
</comment>
<evidence type="ECO:0000256" key="11">
    <source>
        <dbReference type="ARBA" id="ARBA00022771"/>
    </source>
</evidence>
<dbReference type="InterPro" id="IPR002867">
    <property type="entry name" value="IBR_dom"/>
</dbReference>
<dbReference type="SMART" id="SM00647">
    <property type="entry name" value="IBR"/>
    <property type="match status" value="2"/>
</dbReference>
<evidence type="ECO:0000256" key="15">
    <source>
        <dbReference type="SAM" id="MobiDB-lite"/>
    </source>
</evidence>
<evidence type="ECO:0000256" key="9">
    <source>
        <dbReference type="ARBA" id="ARBA00022723"/>
    </source>
</evidence>
<keyword evidence="12" id="KW-0833">Ubl conjugation pathway</keyword>
<keyword evidence="10" id="KW-0677">Repeat</keyword>
<evidence type="ECO:0000256" key="10">
    <source>
        <dbReference type="ARBA" id="ARBA00022737"/>
    </source>
</evidence>
<evidence type="ECO:0000256" key="13">
    <source>
        <dbReference type="ARBA" id="ARBA00022833"/>
    </source>
</evidence>
<dbReference type="Gene3D" id="1.20.120.1750">
    <property type="match status" value="1"/>
</dbReference>
<evidence type="ECO:0000313" key="20">
    <source>
        <dbReference type="Proteomes" id="UP001443914"/>
    </source>
</evidence>
<feature type="domain" description="RanBP2-type" evidence="17">
    <location>
        <begin position="562"/>
        <end position="591"/>
    </location>
</feature>
<feature type="domain" description="RING-type" evidence="16">
    <location>
        <begin position="124"/>
        <end position="176"/>
    </location>
</feature>
<evidence type="ECO:0000313" key="19">
    <source>
        <dbReference type="EMBL" id="KAK9669628.1"/>
    </source>
</evidence>
<gene>
    <name evidence="19" type="ORF">RND81_13G145000</name>
</gene>
<keyword evidence="13" id="KW-0862">Zinc</keyword>
<dbReference type="PROSITE" id="PS01358">
    <property type="entry name" value="ZF_RANBP2_1"/>
    <property type="match status" value="1"/>
</dbReference>
<dbReference type="SUPFAM" id="SSF57850">
    <property type="entry name" value="RING/U-box"/>
    <property type="match status" value="3"/>
</dbReference>
<keyword evidence="20" id="KW-1185">Reference proteome</keyword>
<comment type="catalytic activity">
    <reaction evidence="1">
        <text>[E2 ubiquitin-conjugating enzyme]-S-ubiquitinyl-L-cysteine + [acceptor protein]-L-lysine = [E2 ubiquitin-conjugating enzyme]-L-cysteine + [acceptor protein]-N(6)-ubiquitinyl-L-lysine.</text>
        <dbReference type="EC" id="2.3.2.31"/>
    </reaction>
</comment>
<dbReference type="PROSITE" id="PS50199">
    <property type="entry name" value="ZF_RANBP2_2"/>
    <property type="match status" value="1"/>
</dbReference>